<reference evidence="3" key="2">
    <citation type="submission" date="2013-04" db="EMBL/GenBank/DDBJ databases">
        <title>Genomic mechanisms accounting for the adaptation to parasitism in nematode-trapping fungi.</title>
        <authorList>
            <person name="Ahren D.G."/>
        </authorList>
    </citation>
    <scope>NUCLEOTIDE SEQUENCE [LARGE SCALE GENOMIC DNA]</scope>
    <source>
        <strain evidence="3">CBS 200.50</strain>
    </source>
</reference>
<keyword evidence="3" id="KW-1185">Reference proteome</keyword>
<accession>S8ACV5</accession>
<feature type="region of interest" description="Disordered" evidence="1">
    <location>
        <begin position="498"/>
        <end position="618"/>
    </location>
</feature>
<organism evidence="2 3">
    <name type="scientific">Dactylellina haptotyla (strain CBS 200.50)</name>
    <name type="common">Nematode-trapping fungus</name>
    <name type="synonym">Monacrosporium haptotylum</name>
    <dbReference type="NCBI Taxonomy" id="1284197"/>
    <lineage>
        <taxon>Eukaryota</taxon>
        <taxon>Fungi</taxon>
        <taxon>Dikarya</taxon>
        <taxon>Ascomycota</taxon>
        <taxon>Pezizomycotina</taxon>
        <taxon>Orbiliomycetes</taxon>
        <taxon>Orbiliales</taxon>
        <taxon>Orbiliaceae</taxon>
        <taxon>Dactylellina</taxon>
    </lineage>
</organism>
<evidence type="ECO:0008006" key="4">
    <source>
        <dbReference type="Google" id="ProtNLM"/>
    </source>
</evidence>
<feature type="compositionally biased region" description="Acidic residues" evidence="1">
    <location>
        <begin position="510"/>
        <end position="535"/>
    </location>
</feature>
<reference evidence="2 3" key="1">
    <citation type="journal article" date="2013" name="PLoS Genet.">
        <title>Genomic mechanisms accounting for the adaptation to parasitism in nematode-trapping fungi.</title>
        <authorList>
            <person name="Meerupati T."/>
            <person name="Andersson K.M."/>
            <person name="Friman E."/>
            <person name="Kumar D."/>
            <person name="Tunlid A."/>
            <person name="Ahren D."/>
        </authorList>
    </citation>
    <scope>NUCLEOTIDE SEQUENCE [LARGE SCALE GENOMIC DNA]</scope>
    <source>
        <strain evidence="2 3">CBS 200.50</strain>
    </source>
</reference>
<proteinExistence type="predicted"/>
<comment type="caution">
    <text evidence="2">The sequence shown here is derived from an EMBL/GenBank/DDBJ whole genome shotgun (WGS) entry which is preliminary data.</text>
</comment>
<feature type="compositionally biased region" description="Basic and acidic residues" evidence="1">
    <location>
        <begin position="498"/>
        <end position="509"/>
    </location>
</feature>
<dbReference type="Proteomes" id="UP000015100">
    <property type="component" value="Unassembled WGS sequence"/>
</dbReference>
<dbReference type="InterPro" id="IPR036047">
    <property type="entry name" value="F-box-like_dom_sf"/>
</dbReference>
<dbReference type="OrthoDB" id="5407271at2759"/>
<sequence length="618" mass="70698">MKLELLTSPPTGEDLFVGRCRSSRFSFEFVPPKLEKTRSVGRISRKPTRIEDIFSIEEEGTDEETVLNPPVDLPLPLKDPARLTNSQEPAPIQRLPAEIHTLIASYITLPSQIIHLAWTCRRLYASLGPSNSFFWYNILHRRTKETFPSHKIEPYSKDIDYYKKCLDIMCNREQQLGCQRCFVYEKAMYTVYNPKKNDERWTQLVDIYVAKVYHGTWCWVCAKEVFESIAIIQQEDPLPAVPPNLFTEIRHHPCGHLKPGLFASRTAIAAEHKEQCPHGGYSNLNIYQHTQPDIREAKPYIMKTVIDLYTTKYKQIHTLYSPSELGKEIKECLHIKKFKMTAQLTRKNQIVDGIFGLARKYLDTKDIEDEEKRSEERFKACEHFLLLFFGEPDLLEKEPHKICFPTTRFLAFLGKQFWLRRMEEMERPTPDASKTISIRYCLDDKPKSRCGFCVKDMEGKEKCEATEKRYSPVLLIFHMISEHPDRILDDWPELEEHKTPKAEKKKEDVEASSDEDEESENEEDEETEETEENDEAVATTGESSEVSETKGGDASIDATGEDAEGDNTVAEGSNSAASKVGEVGNFEAPEEAPPALTGEKPNESDSESSQEPGTSNSA</sequence>
<dbReference type="EMBL" id="AQGS01000278">
    <property type="protein sequence ID" value="EPS40759.1"/>
    <property type="molecule type" value="Genomic_DNA"/>
</dbReference>
<dbReference type="SUPFAM" id="SSF81383">
    <property type="entry name" value="F-box domain"/>
    <property type="match status" value="1"/>
</dbReference>
<dbReference type="HOGENOM" id="CLU_442118_0_0_1"/>
<dbReference type="OMA" id="LNISWHA"/>
<feature type="compositionally biased region" description="Polar residues" evidence="1">
    <location>
        <begin position="607"/>
        <end position="618"/>
    </location>
</feature>
<gene>
    <name evidence="2" type="ORF">H072_5354</name>
</gene>
<evidence type="ECO:0000256" key="1">
    <source>
        <dbReference type="SAM" id="MobiDB-lite"/>
    </source>
</evidence>
<protein>
    <recommendedName>
        <fullName evidence="4">F-box domain-containing protein</fullName>
    </recommendedName>
</protein>
<evidence type="ECO:0000313" key="2">
    <source>
        <dbReference type="EMBL" id="EPS40759.1"/>
    </source>
</evidence>
<dbReference type="AlphaFoldDB" id="S8ACV5"/>
<name>S8ACV5_DACHA</name>
<evidence type="ECO:0000313" key="3">
    <source>
        <dbReference type="Proteomes" id="UP000015100"/>
    </source>
</evidence>